<dbReference type="Proteomes" id="UP001055153">
    <property type="component" value="Unassembled WGS sequence"/>
</dbReference>
<sequence length="610" mass="67651">MHRRLARPVGKAKAMRERDLQHLIAGVRDGRVSRRAFVQRMLALGLTAPMAGMMLAQEGIAQTADLRAAYKPAKAGGGGPLKLLFWQAPTLINPHFAVGTKDQEGSRIFYEPLAAWDGEGNLVPILAAAIPSRENGGVAADGRSVTWRLKPGVKWHDGQPFGADDVVFNWEYAANPATAATTAGSYKDIKVEKIDDLTVRVVFREPTPFWADAYVSTVGMIIPRHLFKDYVGEKSRDAPANLAPVGTGAYRFAEFRPGDIIRGVRNPDYHVPNRPYFDTIEMKGGGDAVSAARAVLQTGEYDYAWNMQVEDEILKRLEAEGKGRIEMYYGGNVEFIQLNATDPWTEVDGERASIKTQHPAFSDPAVRKAMNLLVNRAAVQQFIYGRTGRATANILNGPDRFRSPNTRFSFDADAAAQILEEAGWKKGGDGIRAKDGKRLKFVYQTSINAPRQKTQAIIKQAAQKAGIEMELKSIPGSVFFSSDVANPDTYPHFYADMQMYTWNMTQADPGVFMLQYVSWEVATKENKWQGRNVSRIRNAEADACYRAAQGELDLVKRAAQFIRMNDIVVAENVLPLLHRAQVSAVAGKLRTVQGGWDNSLAFLAEWYRET</sequence>
<protein>
    <recommendedName>
        <fullName evidence="3">Solute-binding protein family 5 domain-containing protein</fullName>
    </recommendedName>
</protein>
<dbReference type="EMBL" id="BPQQ01000018">
    <property type="protein sequence ID" value="GJD99873.1"/>
    <property type="molecule type" value="Genomic_DNA"/>
</dbReference>
<evidence type="ECO:0000313" key="5">
    <source>
        <dbReference type="Proteomes" id="UP001055153"/>
    </source>
</evidence>
<dbReference type="InterPro" id="IPR039424">
    <property type="entry name" value="SBP_5"/>
</dbReference>
<organism evidence="4 5">
    <name type="scientific">Methylobacterium isbiliense</name>
    <dbReference type="NCBI Taxonomy" id="315478"/>
    <lineage>
        <taxon>Bacteria</taxon>
        <taxon>Pseudomonadati</taxon>
        <taxon>Pseudomonadota</taxon>
        <taxon>Alphaproteobacteria</taxon>
        <taxon>Hyphomicrobiales</taxon>
        <taxon>Methylobacteriaceae</taxon>
        <taxon>Methylobacterium</taxon>
    </lineage>
</organism>
<accession>A0ABQ4SDM9</accession>
<gene>
    <name evidence="4" type="ORF">GMJLKIPL_1791</name>
</gene>
<keyword evidence="5" id="KW-1185">Reference proteome</keyword>
<dbReference type="PANTHER" id="PTHR30290">
    <property type="entry name" value="PERIPLASMIC BINDING COMPONENT OF ABC TRANSPORTER"/>
    <property type="match status" value="1"/>
</dbReference>
<dbReference type="InterPro" id="IPR030678">
    <property type="entry name" value="Peptide/Ni-bd"/>
</dbReference>
<dbReference type="Gene3D" id="3.10.105.10">
    <property type="entry name" value="Dipeptide-binding Protein, Domain 3"/>
    <property type="match status" value="1"/>
</dbReference>
<evidence type="ECO:0000313" key="4">
    <source>
        <dbReference type="EMBL" id="GJD99873.1"/>
    </source>
</evidence>
<reference evidence="4" key="2">
    <citation type="submission" date="2021-08" db="EMBL/GenBank/DDBJ databases">
        <authorList>
            <person name="Tani A."/>
            <person name="Ola A."/>
            <person name="Ogura Y."/>
            <person name="Katsura K."/>
            <person name="Hayashi T."/>
        </authorList>
    </citation>
    <scope>NUCLEOTIDE SEQUENCE</scope>
    <source>
        <strain evidence="4">DSM 17168</strain>
    </source>
</reference>
<dbReference type="Gene3D" id="3.40.190.10">
    <property type="entry name" value="Periplasmic binding protein-like II"/>
    <property type="match status" value="1"/>
</dbReference>
<comment type="caution">
    <text evidence="4">The sequence shown here is derived from an EMBL/GenBank/DDBJ whole genome shotgun (WGS) entry which is preliminary data.</text>
</comment>
<proteinExistence type="inferred from homology"/>
<dbReference type="CDD" id="cd08513">
    <property type="entry name" value="PBP2_thermophilic_Hb8_like"/>
    <property type="match status" value="1"/>
</dbReference>
<reference evidence="4" key="1">
    <citation type="journal article" date="2021" name="Front. Microbiol.">
        <title>Comprehensive Comparative Genomics and Phenotyping of Methylobacterium Species.</title>
        <authorList>
            <person name="Alessa O."/>
            <person name="Ogura Y."/>
            <person name="Fujitani Y."/>
            <person name="Takami H."/>
            <person name="Hayashi T."/>
            <person name="Sahin N."/>
            <person name="Tani A."/>
        </authorList>
    </citation>
    <scope>NUCLEOTIDE SEQUENCE</scope>
    <source>
        <strain evidence="4">DSM 17168</strain>
    </source>
</reference>
<comment type="similarity">
    <text evidence="2">Belongs to the bacterial solute-binding protein 5 family.</text>
</comment>
<dbReference type="SUPFAM" id="SSF53850">
    <property type="entry name" value="Periplasmic binding protein-like II"/>
    <property type="match status" value="1"/>
</dbReference>
<evidence type="ECO:0000259" key="3">
    <source>
        <dbReference type="Pfam" id="PF00496"/>
    </source>
</evidence>
<feature type="domain" description="Solute-binding protein family 5" evidence="3">
    <location>
        <begin position="137"/>
        <end position="518"/>
    </location>
</feature>
<dbReference type="PIRSF" id="PIRSF002741">
    <property type="entry name" value="MppA"/>
    <property type="match status" value="1"/>
</dbReference>
<dbReference type="InterPro" id="IPR000914">
    <property type="entry name" value="SBP_5_dom"/>
</dbReference>
<name>A0ABQ4SDM9_9HYPH</name>
<dbReference type="PANTHER" id="PTHR30290:SF65">
    <property type="entry name" value="MONOACYL PHOSPHATIDYLINOSITOL TETRAMANNOSIDE-BINDING PROTEIN LPQW-RELATED"/>
    <property type="match status" value="1"/>
</dbReference>
<dbReference type="Pfam" id="PF00496">
    <property type="entry name" value="SBP_bac_5"/>
    <property type="match status" value="1"/>
</dbReference>
<evidence type="ECO:0000256" key="1">
    <source>
        <dbReference type="ARBA" id="ARBA00004418"/>
    </source>
</evidence>
<evidence type="ECO:0000256" key="2">
    <source>
        <dbReference type="ARBA" id="ARBA00005695"/>
    </source>
</evidence>
<comment type="subcellular location">
    <subcellularLocation>
        <location evidence="1">Periplasm</location>
    </subcellularLocation>
</comment>